<comment type="similarity">
    <text evidence="2">Belongs to the NlpA lipoprotein family.</text>
</comment>
<dbReference type="PANTHER" id="PTHR30429:SF0">
    <property type="entry name" value="METHIONINE-BINDING LIPOPROTEIN METQ"/>
    <property type="match status" value="1"/>
</dbReference>
<feature type="chain" id="PRO_5002990703" evidence="7">
    <location>
        <begin position="21"/>
        <end position="171"/>
    </location>
</feature>
<gene>
    <name evidence="8" type="ORF">CAMGR0001_1031</name>
</gene>
<keyword evidence="4" id="KW-0472">Membrane</keyword>
<dbReference type="SUPFAM" id="SSF53850">
    <property type="entry name" value="Periplasmic binding protein-like II"/>
    <property type="match status" value="1"/>
</dbReference>
<keyword evidence="5" id="KW-0564">Palmitate</keyword>
<dbReference type="STRING" id="824.CGRAC_1071"/>
<dbReference type="EMBL" id="ACYG01000019">
    <property type="protein sequence ID" value="EEV18274.1"/>
    <property type="molecule type" value="Genomic_DNA"/>
</dbReference>
<keyword evidence="3 7" id="KW-0732">Signal</keyword>
<protein>
    <submittedName>
        <fullName evidence="8">NLPA lipoprotein</fullName>
    </submittedName>
</protein>
<keyword evidence="9" id="KW-1185">Reference proteome</keyword>
<evidence type="ECO:0000256" key="2">
    <source>
        <dbReference type="ARBA" id="ARBA00008973"/>
    </source>
</evidence>
<evidence type="ECO:0000256" key="7">
    <source>
        <dbReference type="SAM" id="SignalP"/>
    </source>
</evidence>
<dbReference type="Pfam" id="PF03180">
    <property type="entry name" value="Lipoprotein_9"/>
    <property type="match status" value="1"/>
</dbReference>
<dbReference type="PANTHER" id="PTHR30429">
    <property type="entry name" value="D-METHIONINE-BINDING LIPOPROTEIN METQ"/>
    <property type="match status" value="1"/>
</dbReference>
<dbReference type="Proteomes" id="UP000005709">
    <property type="component" value="Unassembled WGS sequence"/>
</dbReference>
<evidence type="ECO:0000313" key="8">
    <source>
        <dbReference type="EMBL" id="EEV18274.1"/>
    </source>
</evidence>
<evidence type="ECO:0000256" key="1">
    <source>
        <dbReference type="ARBA" id="ARBA00004635"/>
    </source>
</evidence>
<comment type="subcellular location">
    <subcellularLocation>
        <location evidence="1">Membrane</location>
        <topology evidence="1">Lipid-anchor</topology>
    </subcellularLocation>
</comment>
<sequence>MKNLLKYSLVALSLTVAANAAEKIVVGATPVPHAEILEVVKPILAKDGFTLEIKEFNDYSTPNLATEDGDLDANYFQHLPYLEEFNKNKGTHLVKTVGVHLEPMGVYSKKIKDIKELKDGSTVAIPNDPTNESRALDVLASAGLIKLNDNPLKTPLDITENPARLIHNAAT</sequence>
<feature type="signal peptide" evidence="7">
    <location>
        <begin position="1"/>
        <end position="20"/>
    </location>
</feature>
<name>C8PGN6_9BACT</name>
<dbReference type="eggNOG" id="COG1464">
    <property type="taxonomic scope" value="Bacteria"/>
</dbReference>
<dbReference type="GO" id="GO:0016020">
    <property type="term" value="C:membrane"/>
    <property type="evidence" value="ECO:0007669"/>
    <property type="project" value="UniProtKB-SubCell"/>
</dbReference>
<evidence type="ECO:0000256" key="5">
    <source>
        <dbReference type="ARBA" id="ARBA00023139"/>
    </source>
</evidence>
<comment type="caution">
    <text evidence="8">The sequence shown here is derived from an EMBL/GenBank/DDBJ whole genome shotgun (WGS) entry which is preliminary data.</text>
</comment>
<organism evidence="8 9">
    <name type="scientific">Campylobacter gracilis RM3268</name>
    <dbReference type="NCBI Taxonomy" id="553220"/>
    <lineage>
        <taxon>Bacteria</taxon>
        <taxon>Pseudomonadati</taxon>
        <taxon>Campylobacterota</taxon>
        <taxon>Epsilonproteobacteria</taxon>
        <taxon>Campylobacterales</taxon>
        <taxon>Campylobacteraceae</taxon>
        <taxon>Campylobacter</taxon>
    </lineage>
</organism>
<keyword evidence="6 8" id="KW-0449">Lipoprotein</keyword>
<evidence type="ECO:0000256" key="6">
    <source>
        <dbReference type="ARBA" id="ARBA00023288"/>
    </source>
</evidence>
<evidence type="ECO:0000313" key="9">
    <source>
        <dbReference type="Proteomes" id="UP000005709"/>
    </source>
</evidence>
<dbReference type="InterPro" id="IPR004872">
    <property type="entry name" value="Lipoprotein_NlpA"/>
</dbReference>
<reference evidence="8 9" key="1">
    <citation type="submission" date="2009-07" db="EMBL/GenBank/DDBJ databases">
        <authorList>
            <person name="Madupu R."/>
            <person name="Sebastian Y."/>
            <person name="Durkin A.S."/>
            <person name="Torralba M."/>
            <person name="Methe B."/>
            <person name="Sutton G.G."/>
            <person name="Strausberg R.L."/>
            <person name="Nelson K.E."/>
        </authorList>
    </citation>
    <scope>NUCLEOTIDE SEQUENCE [LARGE SCALE GENOMIC DNA]</scope>
    <source>
        <strain evidence="8 9">RM3268</strain>
    </source>
</reference>
<evidence type="ECO:0000256" key="3">
    <source>
        <dbReference type="ARBA" id="ARBA00022729"/>
    </source>
</evidence>
<evidence type="ECO:0000256" key="4">
    <source>
        <dbReference type="ARBA" id="ARBA00023136"/>
    </source>
</evidence>
<proteinExistence type="inferred from homology"/>
<dbReference type="Gene3D" id="3.40.190.10">
    <property type="entry name" value="Periplasmic binding protein-like II"/>
    <property type="match status" value="2"/>
</dbReference>
<accession>C8PGN6</accession>
<dbReference type="AlphaFoldDB" id="C8PGN6"/>